<reference evidence="2 3" key="1">
    <citation type="submission" date="2015-02" db="EMBL/GenBank/DDBJ databases">
        <authorList>
            <person name="Ju K.-S."/>
            <person name="Doroghazi J.R."/>
            <person name="Metcalf W."/>
        </authorList>
    </citation>
    <scope>NUCLEOTIDE SEQUENCE [LARGE SCALE GENOMIC DNA]</scope>
    <source>
        <strain evidence="2 3">NRRL B-16140</strain>
    </source>
</reference>
<dbReference type="NCBIfam" id="TIGR03083">
    <property type="entry name" value="maleylpyruvate isomerase family mycothiol-dependent enzyme"/>
    <property type="match status" value="1"/>
</dbReference>
<feature type="domain" description="Mycothiol-dependent maleylpyruvate isomerase metal-binding" evidence="1">
    <location>
        <begin position="3"/>
        <end position="138"/>
    </location>
</feature>
<sequence>MAEGHEHFLSCLRSVDDGQLARPSGLPGWTGRHLLSHLGHNARALSRLARWAATGEPTPMYPSTSARAEEIETGAGWPVPRLREFVAEEQEQLVAVLGLITGERWQADVITAQGRIVPAGTIPWLRARELWIHAHDLRPGGDFAFMPADFLDALVEDVLTHRRARQSVAVNVSGPPADLAQWLTGRGASPRLRPATGSALPELPPWL</sequence>
<evidence type="ECO:0000313" key="3">
    <source>
        <dbReference type="Proteomes" id="UP000033393"/>
    </source>
</evidence>
<evidence type="ECO:0000259" key="1">
    <source>
        <dbReference type="Pfam" id="PF11716"/>
    </source>
</evidence>
<evidence type="ECO:0000313" key="2">
    <source>
        <dbReference type="EMBL" id="KJK48612.1"/>
    </source>
</evidence>
<dbReference type="EMBL" id="JYJG01000101">
    <property type="protein sequence ID" value="KJK48612.1"/>
    <property type="molecule type" value="Genomic_DNA"/>
</dbReference>
<dbReference type="Gene3D" id="3.30.1050.20">
    <property type="match status" value="1"/>
</dbReference>
<dbReference type="InterPro" id="IPR034660">
    <property type="entry name" value="DinB/YfiT-like"/>
</dbReference>
<dbReference type="InterPro" id="IPR017517">
    <property type="entry name" value="Maleyloyr_isom"/>
</dbReference>
<accession>A0A0F0H2V3</accession>
<name>A0A0F0H2V3_LENAE</name>
<dbReference type="AlphaFoldDB" id="A0A0F0H2V3"/>
<protein>
    <recommendedName>
        <fullName evidence="1">Mycothiol-dependent maleylpyruvate isomerase metal-binding domain-containing protein</fullName>
    </recommendedName>
</protein>
<organism evidence="2 3">
    <name type="scientific">Lentzea aerocolonigenes</name>
    <name type="common">Lechevalieria aerocolonigenes</name>
    <name type="synonym">Saccharothrix aerocolonigenes</name>
    <dbReference type="NCBI Taxonomy" id="68170"/>
    <lineage>
        <taxon>Bacteria</taxon>
        <taxon>Bacillati</taxon>
        <taxon>Actinomycetota</taxon>
        <taxon>Actinomycetes</taxon>
        <taxon>Pseudonocardiales</taxon>
        <taxon>Pseudonocardiaceae</taxon>
        <taxon>Lentzea</taxon>
    </lineage>
</organism>
<dbReference type="Gene3D" id="1.20.120.450">
    <property type="entry name" value="dinb family like domain"/>
    <property type="match status" value="1"/>
</dbReference>
<comment type="caution">
    <text evidence="2">The sequence shown here is derived from an EMBL/GenBank/DDBJ whole genome shotgun (WGS) entry which is preliminary data.</text>
</comment>
<dbReference type="Pfam" id="PF11716">
    <property type="entry name" value="MDMPI_N"/>
    <property type="match status" value="1"/>
</dbReference>
<dbReference type="PATRIC" id="fig|68170.10.peg.4187"/>
<gene>
    <name evidence="2" type="ORF">UK23_16510</name>
</gene>
<keyword evidence="3" id="KW-1185">Reference proteome</keyword>
<dbReference type="SUPFAM" id="SSF109854">
    <property type="entry name" value="DinB/YfiT-like putative metalloenzymes"/>
    <property type="match status" value="1"/>
</dbReference>
<dbReference type="InterPro" id="IPR024344">
    <property type="entry name" value="MDMPI_metal-binding"/>
</dbReference>
<dbReference type="GO" id="GO:0046872">
    <property type="term" value="F:metal ion binding"/>
    <property type="evidence" value="ECO:0007669"/>
    <property type="project" value="InterPro"/>
</dbReference>
<proteinExistence type="predicted"/>
<dbReference type="InterPro" id="IPR036527">
    <property type="entry name" value="SCP2_sterol-bd_dom_sf"/>
</dbReference>
<dbReference type="SUPFAM" id="SSF55718">
    <property type="entry name" value="SCP-like"/>
    <property type="match status" value="1"/>
</dbReference>
<dbReference type="Proteomes" id="UP000033393">
    <property type="component" value="Unassembled WGS sequence"/>
</dbReference>